<evidence type="ECO:0000313" key="2">
    <source>
        <dbReference type="Proteomes" id="UP000238176"/>
    </source>
</evidence>
<dbReference type="InterPro" id="IPR036689">
    <property type="entry name" value="ESAT-6-like_sf"/>
</dbReference>
<dbReference type="EMBL" id="PVTJ01000002">
    <property type="protein sequence ID" value="PRY60429.1"/>
    <property type="molecule type" value="Genomic_DNA"/>
</dbReference>
<evidence type="ECO:0000313" key="1">
    <source>
        <dbReference type="EMBL" id="PRY60429.1"/>
    </source>
</evidence>
<proteinExistence type="predicted"/>
<dbReference type="Gene3D" id="1.10.287.1060">
    <property type="entry name" value="ESAT-6-like"/>
    <property type="match status" value="1"/>
</dbReference>
<organism evidence="1 2">
    <name type="scientific">Glycomyces artemisiae</name>
    <dbReference type="NCBI Taxonomy" id="1076443"/>
    <lineage>
        <taxon>Bacteria</taxon>
        <taxon>Bacillati</taxon>
        <taxon>Actinomycetota</taxon>
        <taxon>Actinomycetes</taxon>
        <taxon>Glycomycetales</taxon>
        <taxon>Glycomycetaceae</taxon>
        <taxon>Glycomyces</taxon>
    </lineage>
</organism>
<dbReference type="SUPFAM" id="SSF140453">
    <property type="entry name" value="EsxAB dimer-like"/>
    <property type="match status" value="1"/>
</dbReference>
<dbReference type="AlphaFoldDB" id="A0A2T0UR73"/>
<accession>A0A2T0UR73</accession>
<gene>
    <name evidence="1" type="ORF">B0I28_10233</name>
</gene>
<dbReference type="Proteomes" id="UP000238176">
    <property type="component" value="Unassembled WGS sequence"/>
</dbReference>
<comment type="caution">
    <text evidence="1">The sequence shown here is derived from an EMBL/GenBank/DDBJ whole genome shotgun (WGS) entry which is preliminary data.</text>
</comment>
<protein>
    <submittedName>
        <fullName evidence="1">Uncharacterized protein YukE</fullName>
    </submittedName>
</protein>
<keyword evidence="2" id="KW-1185">Reference proteome</keyword>
<sequence>MPGFNVDPESMRRSADELDAATTEVQSLLDEFTAAVEQFADAFGGDMIGSLAGVGHQICVDALTETLTLDVEELTGLAAAVREMADDHETVDGEIAASFTTLGKDLGPA</sequence>
<reference evidence="1 2" key="1">
    <citation type="submission" date="2018-03" db="EMBL/GenBank/DDBJ databases">
        <title>Genomic Encyclopedia of Type Strains, Phase III (KMG-III): the genomes of soil and plant-associated and newly described type strains.</title>
        <authorList>
            <person name="Whitman W."/>
        </authorList>
    </citation>
    <scope>NUCLEOTIDE SEQUENCE [LARGE SCALE GENOMIC DNA]</scope>
    <source>
        <strain evidence="1 2">CGMCC 4.7067</strain>
    </source>
</reference>
<name>A0A2T0UR73_9ACTN</name>